<organism evidence="2">
    <name type="scientific">Leptospirillum sp. Group II '5-way CG'</name>
    <dbReference type="NCBI Taxonomy" id="419541"/>
    <lineage>
        <taxon>Bacteria</taxon>
        <taxon>Pseudomonadati</taxon>
        <taxon>Nitrospirota</taxon>
        <taxon>Nitrospiria</taxon>
        <taxon>Nitrospirales</taxon>
        <taxon>Nitrospiraceae</taxon>
        <taxon>Leptospirillum</taxon>
    </lineage>
</organism>
<sequence>MDPVVLLAMVDRCAVPEVPRTIVYAVALAESGGHRFVIRDNTTKTVHRFHGINAALVFMKTYPSHSLDIGLMQVNTRAHRVDPEDISSCRNIRLGSEILFKDLHRAGDSERKALCLYHTGKQSPCGTYIAHLEEYLSERERKSILNFKDEELFKGWKQNKEEKGKKYSTNTNSTVNLHKGREVALPVTETVVDSFMVRVTAK</sequence>
<protein>
    <recommendedName>
        <fullName evidence="1">Transglycosylase SLT domain-containing protein</fullName>
    </recommendedName>
</protein>
<evidence type="ECO:0000259" key="1">
    <source>
        <dbReference type="Pfam" id="PF01464"/>
    </source>
</evidence>
<reference evidence="2" key="2">
    <citation type="journal article" date="2008" name="PLoS Biol.">
        <title>Population genomic analysis of strain variation in Leptospirillum group II bacteria involved in acid mine drainage formation.</title>
        <authorList>
            <person name="Simmons S.L."/>
            <person name="Dibartolo G."/>
            <person name="Denef V.J."/>
            <person name="Goltsman D.S."/>
            <person name="Thelen M.P."/>
            <person name="Banfield J.F."/>
        </authorList>
    </citation>
    <scope>NUCLEOTIDE SEQUENCE [LARGE SCALE GENOMIC DNA]</scope>
</reference>
<evidence type="ECO:0000313" key="2">
    <source>
        <dbReference type="EMBL" id="EDZ39093.1"/>
    </source>
</evidence>
<reference evidence="2" key="1">
    <citation type="journal article" date="2004" name="Nature">
        <title>Community structure and metabolism through reconstruction of microbial genomes from the environment.</title>
        <authorList>
            <person name="Tyson G.W."/>
            <person name="Chapman J."/>
            <person name="Hugenholtz P."/>
            <person name="Allen E.E."/>
            <person name="Ram R.J."/>
            <person name="Richardson P.M."/>
            <person name="Solovyev V.V."/>
            <person name="Rubin E.M."/>
            <person name="Rokhsar D.S."/>
            <person name="Banfield J.F."/>
        </authorList>
    </citation>
    <scope>NUCLEOTIDE SEQUENCE [LARGE SCALE GENOMIC DNA]</scope>
</reference>
<dbReference type="Pfam" id="PF01464">
    <property type="entry name" value="SLT"/>
    <property type="match status" value="1"/>
</dbReference>
<dbReference type="SUPFAM" id="SSF53955">
    <property type="entry name" value="Lysozyme-like"/>
    <property type="match status" value="1"/>
</dbReference>
<dbReference type="InterPro" id="IPR008258">
    <property type="entry name" value="Transglycosylase_SLT_dom_1"/>
</dbReference>
<dbReference type="Gene3D" id="1.10.530.10">
    <property type="match status" value="1"/>
</dbReference>
<accession>B6APA7</accession>
<dbReference type="EMBL" id="DS995260">
    <property type="protein sequence ID" value="EDZ39093.1"/>
    <property type="molecule type" value="Genomic_DNA"/>
</dbReference>
<dbReference type="InterPro" id="IPR023346">
    <property type="entry name" value="Lysozyme-like_dom_sf"/>
</dbReference>
<feature type="domain" description="Transglycosylase SLT" evidence="1">
    <location>
        <begin position="17"/>
        <end position="122"/>
    </location>
</feature>
<proteinExistence type="predicted"/>
<gene>
    <name evidence="2" type="ORF">CGL2_11226011</name>
</gene>
<dbReference type="AlphaFoldDB" id="B6APA7"/>
<name>B6APA7_9BACT</name>